<dbReference type="InterPro" id="IPR052174">
    <property type="entry name" value="Flavoredoxin"/>
</dbReference>
<dbReference type="PANTHER" id="PTHR43567:SF5">
    <property type="entry name" value="HYPOTHETICAL CYTOSOLIC PROTEIN"/>
    <property type="match status" value="1"/>
</dbReference>
<protein>
    <submittedName>
        <fullName evidence="3">Flavoredoxin</fullName>
    </submittedName>
</protein>
<reference evidence="3" key="1">
    <citation type="submission" date="2019-11" db="EMBL/GenBank/DDBJ databases">
        <authorList>
            <person name="Feng L."/>
        </authorList>
    </citation>
    <scope>NUCLEOTIDE SEQUENCE</scope>
    <source>
        <strain evidence="3">AundefinedLFYP135</strain>
    </source>
</reference>
<dbReference type="SUPFAM" id="SSF50475">
    <property type="entry name" value="FMN-binding split barrel"/>
    <property type="match status" value="1"/>
</dbReference>
<dbReference type="Pfam" id="PF01613">
    <property type="entry name" value="Flavin_Reduct"/>
    <property type="match status" value="1"/>
</dbReference>
<evidence type="ECO:0000259" key="2">
    <source>
        <dbReference type="Pfam" id="PF01613"/>
    </source>
</evidence>
<proteinExistence type="inferred from homology"/>
<dbReference type="InterPro" id="IPR012349">
    <property type="entry name" value="Split_barrel_FMN-bd"/>
</dbReference>
<comment type="similarity">
    <text evidence="1">Belongs to the flavoredoxin family.</text>
</comment>
<evidence type="ECO:0000313" key="3">
    <source>
        <dbReference type="EMBL" id="VYT22566.1"/>
    </source>
</evidence>
<dbReference type="EMBL" id="CACRSL010000005">
    <property type="protein sequence ID" value="VYT22566.1"/>
    <property type="molecule type" value="Genomic_DNA"/>
</dbReference>
<accession>A0A6N2V6E4</accession>
<dbReference type="PANTHER" id="PTHR43567">
    <property type="entry name" value="FLAVOREDOXIN-RELATED-RELATED"/>
    <property type="match status" value="1"/>
</dbReference>
<evidence type="ECO:0000256" key="1">
    <source>
        <dbReference type="ARBA" id="ARBA00038054"/>
    </source>
</evidence>
<dbReference type="Gene3D" id="2.30.110.10">
    <property type="entry name" value="Electron Transport, Fmn-binding Protein, Chain A"/>
    <property type="match status" value="1"/>
</dbReference>
<feature type="domain" description="Flavin reductase like" evidence="2">
    <location>
        <begin position="21"/>
        <end position="162"/>
    </location>
</feature>
<dbReference type="InterPro" id="IPR002563">
    <property type="entry name" value="Flavin_Rdtase-like_dom"/>
</dbReference>
<gene>
    <name evidence="3" type="primary">flr_2</name>
    <name evidence="3" type="ORF">AULFYP135_02135</name>
</gene>
<dbReference type="GO" id="GO:0016646">
    <property type="term" value="F:oxidoreductase activity, acting on the CH-NH group of donors, NAD or NADP as acceptor"/>
    <property type="evidence" value="ECO:0007669"/>
    <property type="project" value="UniProtKB-ARBA"/>
</dbReference>
<dbReference type="GO" id="GO:0010181">
    <property type="term" value="F:FMN binding"/>
    <property type="evidence" value="ECO:0007669"/>
    <property type="project" value="InterPro"/>
</dbReference>
<sequence length="168" mass="19499">MAFREITPYELEGNLFKMIAKDWALITAEADGKANAMTISWGGFGQLWNELVAFTFVRPQRYTYGLTEASDVYSVSFYEEKYRKELGYFGSASGRDEDKFQKTGFHLAHEDGVPYPEEAKVVLLCQKLYAHTLTEEEFLCKEVMEKSYPERDFHKMYVGKILKVLVRE</sequence>
<organism evidence="3">
    <name type="scientific">uncultured Anaerotruncus sp</name>
    <dbReference type="NCBI Taxonomy" id="905011"/>
    <lineage>
        <taxon>Bacteria</taxon>
        <taxon>Bacillati</taxon>
        <taxon>Bacillota</taxon>
        <taxon>Clostridia</taxon>
        <taxon>Eubacteriales</taxon>
        <taxon>Oscillospiraceae</taxon>
        <taxon>Anaerotruncus</taxon>
        <taxon>environmental samples</taxon>
    </lineage>
</organism>
<dbReference type="AlphaFoldDB" id="A0A6N2V6E4"/>
<name>A0A6N2V6E4_9FIRM</name>